<dbReference type="AlphaFoldDB" id="A0A846X371"/>
<accession>A0A846X371</accession>
<dbReference type="EMBL" id="JAAXOQ010000018">
    <property type="protein sequence ID" value="NKY19541.1"/>
    <property type="molecule type" value="Genomic_DNA"/>
</dbReference>
<proteinExistence type="predicted"/>
<reference evidence="1 2" key="1">
    <citation type="submission" date="2020-04" db="EMBL/GenBank/DDBJ databases">
        <title>MicrobeNet Type strains.</title>
        <authorList>
            <person name="Nicholson A.C."/>
        </authorList>
    </citation>
    <scope>NUCLEOTIDE SEQUENCE [LARGE SCALE GENOMIC DNA]</scope>
    <source>
        <strain evidence="1 2">DSM 44113</strain>
    </source>
</reference>
<evidence type="ECO:0000313" key="1">
    <source>
        <dbReference type="EMBL" id="NKY19541.1"/>
    </source>
</evidence>
<sequence length="205" mass="23103">MQRESPPRNDSQERAMNQVLIDRGIRAGSAEFVTLRDEDVDPFLAPRLAVTMRLTVGAATRELTLFAYGKYVFSVAAGNDFLFIDAHRPNVVRSAPCELVFKAEDDRTQALSLTRRRDLPRDDRDQLLCNLVYTDLGNLQRILTPHVRADAPASVPLSPAMAAYFQRATHRIDEVLDVEWSAGLLRMSGEGLFSQWITPYLLNQV</sequence>
<name>A0A846X371_9ACTN</name>
<dbReference type="Proteomes" id="UP000582646">
    <property type="component" value="Unassembled WGS sequence"/>
</dbReference>
<protein>
    <submittedName>
        <fullName evidence="1">Uncharacterized protein</fullName>
    </submittedName>
</protein>
<dbReference type="RefSeq" id="WP_168546534.1">
    <property type="nucleotide sequence ID" value="NZ_BAAAKS010000054.1"/>
</dbReference>
<organism evidence="1 2">
    <name type="scientific">Tsukamurella spumae</name>
    <dbReference type="NCBI Taxonomy" id="44753"/>
    <lineage>
        <taxon>Bacteria</taxon>
        <taxon>Bacillati</taxon>
        <taxon>Actinomycetota</taxon>
        <taxon>Actinomycetes</taxon>
        <taxon>Mycobacteriales</taxon>
        <taxon>Tsukamurellaceae</taxon>
        <taxon>Tsukamurella</taxon>
    </lineage>
</organism>
<gene>
    <name evidence="1" type="ORF">HF999_14330</name>
</gene>
<keyword evidence="2" id="KW-1185">Reference proteome</keyword>
<evidence type="ECO:0000313" key="2">
    <source>
        <dbReference type="Proteomes" id="UP000582646"/>
    </source>
</evidence>
<comment type="caution">
    <text evidence="1">The sequence shown here is derived from an EMBL/GenBank/DDBJ whole genome shotgun (WGS) entry which is preliminary data.</text>
</comment>